<dbReference type="VEuPathDB" id="ToxoDB:EPH_0045880"/>
<dbReference type="EMBL" id="HG708146">
    <property type="protein sequence ID" value="CDI87730.1"/>
    <property type="molecule type" value="Genomic_DNA"/>
</dbReference>
<proteinExistence type="predicted"/>
<keyword evidence="3" id="KW-1185">Reference proteome</keyword>
<evidence type="ECO:0000313" key="2">
    <source>
        <dbReference type="EMBL" id="CDI87730.1"/>
    </source>
</evidence>
<feature type="compositionally biased region" description="Polar residues" evidence="1">
    <location>
        <begin position="343"/>
        <end position="355"/>
    </location>
</feature>
<sequence>MAKPIQKNIVLHNFLEDKSMALSEGPSVKGYRIADMEEEDEASFVQGGERDMWVGLLDQEFMMQSSHAFVHVFKKEKPESAARLLAKESLTRVFPMRTRLLGSGRQSYQKHLAALTQALQQAKAGTLALELITASRTLPLYTWSDSLFRHPLMTLQNTIIHGFEEAIGGVSGLFTSEVRSSCFSFAYRVNSVAPYTVVYPGGILGSIMKGLVRSYFLVFQQSLINFKGVFALLIGMRGDPIGQGLMNRLFKREAVVLTTILFQMHAVDVKQQYAEAEEIKSALSGAGGSWALAEGLFIGGAEFGRAFFDLVRKYRRSAEAYVQACEALQNGSLGRNGGRQENVGASPQNKSSSVDPNVETLIDNALEFFEEAHPELSGGDEPLTTEQKLKLLMQSCRKNRRFVETYEKKQYYYIKRVIIQMVTVLQYYFKYFRSYISDILSIFYESAVAMLETKVTESVGAAEGSNSPADEMVASEARHAARRSAAQSATEESQLPRKLFRAPKFAEEATKLAKGFFAGTGALALFQIANDESAEAKALRDVALRLLTTADGEMRKGLGEIYSRFLNSQVLLARVEKQQERIRVFDLISKCQTPLEEKTEEEKQFCGTMVTSEIDPDEFIAKAMVALNLPISSPEDDIAFHSSGDVTRVFEAWANYAVSKRQTRVAKTARLAAETGASIIFLAHMRRAVFDKLVFRRFDHVEGTATLVLYDESGRSLTFTGDDETSVKNLVAPSRDASGKSKCK</sequence>
<gene>
    <name evidence="2" type="ORF">EPH_0045880</name>
</gene>
<dbReference type="OrthoDB" id="371154at2759"/>
<reference evidence="2" key="1">
    <citation type="submission" date="2013-10" db="EMBL/GenBank/DDBJ databases">
        <title>Genomic analysis of the causative agents of coccidiosis in chickens.</title>
        <authorList>
            <person name="Reid A.J."/>
            <person name="Blake D."/>
            <person name="Billington K."/>
            <person name="Browne H."/>
            <person name="Dunn M."/>
            <person name="Hung S."/>
            <person name="Kawahara F."/>
            <person name="Miranda-Saavedra D."/>
            <person name="Mourier T."/>
            <person name="Nagra H."/>
            <person name="Otto T.D."/>
            <person name="Rawlings N."/>
            <person name="Sanchez A."/>
            <person name="Sanders M."/>
            <person name="Subramaniam C."/>
            <person name="Tay Y."/>
            <person name="Dear P."/>
            <person name="Doerig C."/>
            <person name="Gruber A."/>
            <person name="Parkinson J."/>
            <person name="Shirley M."/>
            <person name="Wan K.L."/>
            <person name="Berriman M."/>
            <person name="Tomley F."/>
            <person name="Pain A."/>
        </authorList>
    </citation>
    <scope>NUCLEOTIDE SEQUENCE [LARGE SCALE GENOMIC DNA]</scope>
    <source>
        <strain evidence="2">Houghton</strain>
    </source>
</reference>
<accession>U6H5K6</accession>
<reference evidence="2" key="2">
    <citation type="submission" date="2013-10" db="EMBL/GenBank/DDBJ databases">
        <authorList>
            <person name="Aslett M."/>
        </authorList>
    </citation>
    <scope>NUCLEOTIDE SEQUENCE [LARGE SCALE GENOMIC DNA]</scope>
    <source>
        <strain evidence="2">Houghton</strain>
    </source>
</reference>
<evidence type="ECO:0000256" key="1">
    <source>
        <dbReference type="SAM" id="MobiDB-lite"/>
    </source>
</evidence>
<evidence type="ECO:0000313" key="3">
    <source>
        <dbReference type="Proteomes" id="UP000018201"/>
    </source>
</evidence>
<organism evidence="2 3">
    <name type="scientific">Eimeria praecox</name>
    <dbReference type="NCBI Taxonomy" id="51316"/>
    <lineage>
        <taxon>Eukaryota</taxon>
        <taxon>Sar</taxon>
        <taxon>Alveolata</taxon>
        <taxon>Apicomplexa</taxon>
        <taxon>Conoidasida</taxon>
        <taxon>Coccidia</taxon>
        <taxon>Eucoccidiorida</taxon>
        <taxon>Eimeriorina</taxon>
        <taxon>Eimeriidae</taxon>
        <taxon>Eimeria</taxon>
    </lineage>
</organism>
<protein>
    <submittedName>
        <fullName evidence="2">Uncharacterized protein</fullName>
    </submittedName>
</protein>
<name>U6H5K6_9EIME</name>
<dbReference type="Proteomes" id="UP000018201">
    <property type="component" value="Unassembled WGS sequence"/>
</dbReference>
<dbReference type="AlphaFoldDB" id="U6H5K6"/>
<feature type="region of interest" description="Disordered" evidence="1">
    <location>
        <begin position="336"/>
        <end position="355"/>
    </location>
</feature>